<protein>
    <recommendedName>
        <fullName evidence="3">Addiction module antitoxin, RelB/DinJ family</fullName>
    </recommendedName>
</protein>
<dbReference type="Proteomes" id="UP000001477">
    <property type="component" value="Chromosome"/>
</dbReference>
<dbReference type="AlphaFoldDB" id="C4ZAZ9"/>
<dbReference type="PaxDb" id="515619-EUBREC_1910"/>
<evidence type="ECO:0000313" key="2">
    <source>
        <dbReference type="Proteomes" id="UP000001477"/>
    </source>
</evidence>
<reference evidence="1 2" key="1">
    <citation type="journal article" date="2009" name="Proc. Natl. Acad. Sci. U.S.A.">
        <title>Characterizing a model human gut microbiota composed of members of its two dominant bacterial phyla.</title>
        <authorList>
            <person name="Mahowald M.A."/>
            <person name="Rey F.E."/>
            <person name="Seedorf H."/>
            <person name="Turnbaugh P.J."/>
            <person name="Fulton R.S."/>
            <person name="Wollam A."/>
            <person name="Shah N."/>
            <person name="Wang C."/>
            <person name="Magrini V."/>
            <person name="Wilson R.K."/>
            <person name="Cantarel B.L."/>
            <person name="Coutinho P.M."/>
            <person name="Henrissat B."/>
            <person name="Crock L.W."/>
            <person name="Russell A."/>
            <person name="Verberkmoes N.C."/>
            <person name="Hettich R.L."/>
            <person name="Gordon J.I."/>
        </authorList>
    </citation>
    <scope>NUCLEOTIDE SEQUENCE [LARGE SCALE GENOMIC DNA]</scope>
    <source>
        <strain evidence="2">ATCC 33656 / DSM 3377 / JCM 17463 / KCTC 5835 / LMG 30912 / VPI 0990</strain>
    </source>
</reference>
<proteinExistence type="predicted"/>
<accession>C4ZAZ9</accession>
<evidence type="ECO:0008006" key="3">
    <source>
        <dbReference type="Google" id="ProtNLM"/>
    </source>
</evidence>
<gene>
    <name evidence="1" type="ordered locus">EUBREC_1910</name>
</gene>
<organism evidence="1 2">
    <name type="scientific">Agathobacter rectalis (strain ATCC 33656 / DSM 3377 / JCM 17463 / KCTC 5835 / VPI 0990)</name>
    <name type="common">Eubacterium rectale</name>
    <dbReference type="NCBI Taxonomy" id="515619"/>
    <lineage>
        <taxon>Bacteria</taxon>
        <taxon>Bacillati</taxon>
        <taxon>Bacillota</taxon>
        <taxon>Clostridia</taxon>
        <taxon>Lachnospirales</taxon>
        <taxon>Lachnospiraceae</taxon>
        <taxon>Agathobacter</taxon>
    </lineage>
</organism>
<dbReference type="KEGG" id="ere:EUBREC_1910"/>
<dbReference type="STRING" id="515619.EUBREC_1910"/>
<dbReference type="EMBL" id="CP001107">
    <property type="protein sequence ID" value="ACR75654.1"/>
    <property type="molecule type" value="Genomic_DNA"/>
</dbReference>
<dbReference type="HOGENOM" id="CLU_2879167_0_0_9"/>
<name>C4ZAZ9_AGARV</name>
<sequence>MFYMQIILQRGLPFEVKIPSARPVDISALSEIEFNEKLEKGYADMQAGRTKNAKKAFSDIRKDYGL</sequence>
<evidence type="ECO:0000313" key="1">
    <source>
        <dbReference type="EMBL" id="ACR75654.1"/>
    </source>
</evidence>